<keyword evidence="3" id="KW-0067">ATP-binding</keyword>
<keyword evidence="1" id="KW-0547">Nucleotide-binding</keyword>
<evidence type="ECO:0000313" key="6">
    <source>
        <dbReference type="Proteomes" id="UP001431783"/>
    </source>
</evidence>
<dbReference type="AlphaFoldDB" id="A0AAW1U691"/>
<reference evidence="5 6" key="1">
    <citation type="submission" date="2023-03" db="EMBL/GenBank/DDBJ databases">
        <title>Genome insight into feeding habits of ladybird beetles.</title>
        <authorList>
            <person name="Li H.-S."/>
            <person name="Huang Y.-H."/>
            <person name="Pang H."/>
        </authorList>
    </citation>
    <scope>NUCLEOTIDE SEQUENCE [LARGE SCALE GENOMIC DNA]</scope>
    <source>
        <strain evidence="5">SYSU_2023b</strain>
        <tissue evidence="5">Whole body</tissue>
    </source>
</reference>
<keyword evidence="2" id="KW-0833">Ubl conjugation pathway</keyword>
<organism evidence="5 6">
    <name type="scientific">Henosepilachna vigintioctopunctata</name>
    <dbReference type="NCBI Taxonomy" id="420089"/>
    <lineage>
        <taxon>Eukaryota</taxon>
        <taxon>Metazoa</taxon>
        <taxon>Ecdysozoa</taxon>
        <taxon>Arthropoda</taxon>
        <taxon>Hexapoda</taxon>
        <taxon>Insecta</taxon>
        <taxon>Pterygota</taxon>
        <taxon>Neoptera</taxon>
        <taxon>Endopterygota</taxon>
        <taxon>Coleoptera</taxon>
        <taxon>Polyphaga</taxon>
        <taxon>Cucujiformia</taxon>
        <taxon>Coccinelloidea</taxon>
        <taxon>Coccinellidae</taxon>
        <taxon>Epilachninae</taxon>
        <taxon>Epilachnini</taxon>
        <taxon>Henosepilachna</taxon>
    </lineage>
</organism>
<proteinExistence type="predicted"/>
<accession>A0AAW1U691</accession>
<evidence type="ECO:0000256" key="3">
    <source>
        <dbReference type="ARBA" id="ARBA00022840"/>
    </source>
</evidence>
<evidence type="ECO:0000256" key="1">
    <source>
        <dbReference type="ARBA" id="ARBA00022741"/>
    </source>
</evidence>
<sequence>MVECPELNQKRWDNLGEVLERAGLFCNPKFERNSEILDFIRSCCKILVFGAEAIPAARRCYLAWNVSLCGMHSRLSTKNYISPLHYCEYTTSTRTLHLICKSYALDKGDGDDPLYTSWIYEESFERSSAFKIRGVTYRLI</sequence>
<dbReference type="GO" id="GO:0005524">
    <property type="term" value="F:ATP binding"/>
    <property type="evidence" value="ECO:0007669"/>
    <property type="project" value="UniProtKB-KW"/>
</dbReference>
<comment type="pathway">
    <text evidence="4">Protein modification.</text>
</comment>
<evidence type="ECO:0000256" key="2">
    <source>
        <dbReference type="ARBA" id="ARBA00022786"/>
    </source>
</evidence>
<protein>
    <submittedName>
        <fullName evidence="5">Uncharacterized protein</fullName>
    </submittedName>
</protein>
<evidence type="ECO:0000256" key="4">
    <source>
        <dbReference type="ARBA" id="ARBA00043952"/>
    </source>
</evidence>
<dbReference type="EMBL" id="JARQZJ010000035">
    <property type="protein sequence ID" value="KAK9876111.1"/>
    <property type="molecule type" value="Genomic_DNA"/>
</dbReference>
<keyword evidence="6" id="KW-1185">Reference proteome</keyword>
<comment type="caution">
    <text evidence="5">The sequence shown here is derived from an EMBL/GenBank/DDBJ whole genome shotgun (WGS) entry which is preliminary data.</text>
</comment>
<evidence type="ECO:0000313" key="5">
    <source>
        <dbReference type="EMBL" id="KAK9876111.1"/>
    </source>
</evidence>
<dbReference type="InterPro" id="IPR023318">
    <property type="entry name" value="Ub_act_enz_dom_a_sf"/>
</dbReference>
<name>A0AAW1U691_9CUCU</name>
<gene>
    <name evidence="5" type="ORF">WA026_011228</name>
</gene>
<dbReference type="Gene3D" id="1.10.10.520">
    <property type="entry name" value="Ubiquitin activating enzymes (Uba3). Chain: B, domain 2"/>
    <property type="match status" value="1"/>
</dbReference>
<dbReference type="Proteomes" id="UP001431783">
    <property type="component" value="Unassembled WGS sequence"/>
</dbReference>